<comment type="subcellular location">
    <subcellularLocation>
        <location evidence="5">Cell inner membrane</location>
        <topology evidence="5">Multi-pass membrane protein</topology>
    </subcellularLocation>
</comment>
<protein>
    <recommendedName>
        <fullName evidence="5">Inner membrane-spanning protein YciB</fullName>
    </recommendedName>
</protein>
<dbReference type="InterPro" id="IPR006008">
    <property type="entry name" value="YciB"/>
</dbReference>
<comment type="caution">
    <text evidence="6">The sequence shown here is derived from an EMBL/GenBank/DDBJ whole genome shotgun (WGS) entry which is preliminary data.</text>
</comment>
<dbReference type="EMBL" id="JBEWTB010000002">
    <property type="protein sequence ID" value="MET4755364.1"/>
    <property type="molecule type" value="Genomic_DNA"/>
</dbReference>
<feature type="transmembrane region" description="Helical" evidence="5">
    <location>
        <begin position="33"/>
        <end position="54"/>
    </location>
</feature>
<dbReference type="HAMAP" id="MF_00189">
    <property type="entry name" value="YciB"/>
    <property type="match status" value="1"/>
</dbReference>
<evidence type="ECO:0000313" key="7">
    <source>
        <dbReference type="Proteomes" id="UP001549366"/>
    </source>
</evidence>
<dbReference type="Proteomes" id="UP001549366">
    <property type="component" value="Unassembled WGS sequence"/>
</dbReference>
<feature type="transmembrane region" description="Helical" evidence="5">
    <location>
        <begin position="136"/>
        <end position="156"/>
    </location>
</feature>
<evidence type="ECO:0000256" key="5">
    <source>
        <dbReference type="HAMAP-Rule" id="MF_00189"/>
    </source>
</evidence>
<keyword evidence="5" id="KW-0997">Cell inner membrane</keyword>
<dbReference type="PANTHER" id="PTHR36917:SF1">
    <property type="entry name" value="INNER MEMBRANE-SPANNING PROTEIN YCIB"/>
    <property type="match status" value="1"/>
</dbReference>
<keyword evidence="3 5" id="KW-1133">Transmembrane helix</keyword>
<keyword evidence="7" id="KW-1185">Reference proteome</keyword>
<feature type="transmembrane region" description="Helical" evidence="5">
    <location>
        <begin position="162"/>
        <end position="182"/>
    </location>
</feature>
<gene>
    <name evidence="5" type="primary">yciB</name>
    <name evidence="6" type="ORF">V5J35_000556</name>
</gene>
<organism evidence="6 7">
    <name type="scientific">Endozoicomonas lisbonensis</name>
    <dbReference type="NCBI Taxonomy" id="3120522"/>
    <lineage>
        <taxon>Bacteria</taxon>
        <taxon>Pseudomonadati</taxon>
        <taxon>Pseudomonadota</taxon>
        <taxon>Gammaproteobacteria</taxon>
        <taxon>Oceanospirillales</taxon>
        <taxon>Endozoicomonadaceae</taxon>
        <taxon>Endozoicomonas</taxon>
    </lineage>
</organism>
<dbReference type="RefSeq" id="WP_354009799.1">
    <property type="nucleotide sequence ID" value="NZ_JBEWTA010000001.1"/>
</dbReference>
<comment type="function">
    <text evidence="5">Plays a role in cell envelope biogenesis, maintenance of cell envelope integrity and membrane homeostasis.</text>
</comment>
<keyword evidence="4 5" id="KW-0472">Membrane</keyword>
<comment type="similarity">
    <text evidence="5">Belongs to the YciB family.</text>
</comment>
<keyword evidence="1 5" id="KW-1003">Cell membrane</keyword>
<proteinExistence type="inferred from homology"/>
<accession>A0ABV2SC70</accession>
<dbReference type="PANTHER" id="PTHR36917">
    <property type="entry name" value="INTRACELLULAR SEPTATION PROTEIN A-RELATED"/>
    <property type="match status" value="1"/>
</dbReference>
<reference evidence="6 7" key="1">
    <citation type="submission" date="2024-06" db="EMBL/GenBank/DDBJ databases">
        <title>Genomic Encyclopedia of Type Strains, Phase V (KMG-V): Genome sequencing to study the core and pangenomes of soil and plant-associated prokaryotes.</title>
        <authorList>
            <person name="Whitman W."/>
        </authorList>
    </citation>
    <scope>NUCLEOTIDE SEQUENCE [LARGE SCALE GENOMIC DNA]</scope>
    <source>
        <strain evidence="6 7">NE40</strain>
    </source>
</reference>
<evidence type="ECO:0000313" key="6">
    <source>
        <dbReference type="EMBL" id="MET4755364.1"/>
    </source>
</evidence>
<keyword evidence="2 5" id="KW-0812">Transmembrane</keyword>
<name>A0ABV2SC70_9GAMM</name>
<feature type="transmembrane region" description="Helical" evidence="5">
    <location>
        <begin position="66"/>
        <end position="82"/>
    </location>
</feature>
<evidence type="ECO:0000256" key="2">
    <source>
        <dbReference type="ARBA" id="ARBA00022692"/>
    </source>
</evidence>
<sequence length="214" mass="23913">MKQLIDFIPLIVFFTIYKMDPRAMEFAGQSFELGGPFSATLALMVASVIVYGGMYLKSRHLEKSQMITLGAVILFGGMTLVFHDEIFLKWKAPIVNWIFAVAFLGSQFIGSKTLVQRMMGHVMTLPEAIWTRLNMSWVVFFTLLGAANLFVAFTFHDIWVDFKVFGSLILTFGFVILQFVFLSKYINTDAAANETDSGIEGGIESGGIKSSEEK</sequence>
<feature type="transmembrane region" description="Helical" evidence="5">
    <location>
        <begin position="94"/>
        <end position="115"/>
    </location>
</feature>
<evidence type="ECO:0000256" key="3">
    <source>
        <dbReference type="ARBA" id="ARBA00022989"/>
    </source>
</evidence>
<evidence type="ECO:0000256" key="4">
    <source>
        <dbReference type="ARBA" id="ARBA00023136"/>
    </source>
</evidence>
<dbReference type="NCBIfam" id="TIGR00997">
    <property type="entry name" value="ispZ"/>
    <property type="match status" value="1"/>
</dbReference>
<evidence type="ECO:0000256" key="1">
    <source>
        <dbReference type="ARBA" id="ARBA00022475"/>
    </source>
</evidence>
<dbReference type="Pfam" id="PF04279">
    <property type="entry name" value="IspA"/>
    <property type="match status" value="1"/>
</dbReference>